<protein>
    <recommendedName>
        <fullName evidence="5">MaoC-like domain-containing protein</fullName>
    </recommendedName>
</protein>
<feature type="domain" description="Peroxisomal multifunctional enzyme type 2-like N-terminal" evidence="2">
    <location>
        <begin position="19"/>
        <end position="144"/>
    </location>
</feature>
<dbReference type="Pfam" id="PF22622">
    <property type="entry name" value="MFE-2_hydrat-2_N"/>
    <property type="match status" value="1"/>
</dbReference>
<dbReference type="GO" id="GO:0003857">
    <property type="term" value="F:(3S)-3-hydroxyacyl-CoA dehydrogenase (NAD+) activity"/>
    <property type="evidence" value="ECO:0007669"/>
    <property type="project" value="TreeGrafter"/>
</dbReference>
<dbReference type="InterPro" id="IPR029069">
    <property type="entry name" value="HotDog_dom_sf"/>
</dbReference>
<proteinExistence type="predicted"/>
<comment type="caution">
    <text evidence="3">The sequence shown here is derived from an EMBL/GenBank/DDBJ whole genome shotgun (WGS) entry which is preliminary data.</text>
</comment>
<accession>A0AA35M4X5</accession>
<dbReference type="InterPro" id="IPR002539">
    <property type="entry name" value="MaoC-like_dom"/>
</dbReference>
<dbReference type="Proteomes" id="UP001160390">
    <property type="component" value="Unassembled WGS sequence"/>
</dbReference>
<dbReference type="GO" id="GO:0005777">
    <property type="term" value="C:peroxisome"/>
    <property type="evidence" value="ECO:0007669"/>
    <property type="project" value="TreeGrafter"/>
</dbReference>
<name>A0AA35M4X5_9HYPO</name>
<dbReference type="Pfam" id="PF01575">
    <property type="entry name" value="MaoC_dehydratas"/>
    <property type="match status" value="1"/>
</dbReference>
<evidence type="ECO:0000259" key="1">
    <source>
        <dbReference type="Pfam" id="PF01575"/>
    </source>
</evidence>
<dbReference type="GO" id="GO:0006635">
    <property type="term" value="P:fatty acid beta-oxidation"/>
    <property type="evidence" value="ECO:0007669"/>
    <property type="project" value="TreeGrafter"/>
</dbReference>
<dbReference type="PANTHER" id="PTHR13078">
    <property type="entry name" value="PEROXISOMAL MULTIFUNCTIONAL ENZYME TYPE 2-RELATED"/>
    <property type="match status" value="1"/>
</dbReference>
<dbReference type="SUPFAM" id="SSF54637">
    <property type="entry name" value="Thioesterase/thiol ester dehydrase-isomerase"/>
    <property type="match status" value="2"/>
</dbReference>
<dbReference type="GO" id="GO:0044594">
    <property type="term" value="F:17-beta-hydroxysteroid dehydrogenase (NAD+) activity"/>
    <property type="evidence" value="ECO:0007669"/>
    <property type="project" value="TreeGrafter"/>
</dbReference>
<dbReference type="InterPro" id="IPR054357">
    <property type="entry name" value="MFE-2_N"/>
</dbReference>
<evidence type="ECO:0008006" key="5">
    <source>
        <dbReference type="Google" id="ProtNLM"/>
    </source>
</evidence>
<evidence type="ECO:0000313" key="4">
    <source>
        <dbReference type="Proteomes" id="UP001160390"/>
    </source>
</evidence>
<organism evidence="3 4">
    <name type="scientific">Clonostachys chloroleuca</name>
    <dbReference type="NCBI Taxonomy" id="1926264"/>
    <lineage>
        <taxon>Eukaryota</taxon>
        <taxon>Fungi</taxon>
        <taxon>Dikarya</taxon>
        <taxon>Ascomycota</taxon>
        <taxon>Pezizomycotina</taxon>
        <taxon>Sordariomycetes</taxon>
        <taxon>Hypocreomycetidae</taxon>
        <taxon>Hypocreales</taxon>
        <taxon>Bionectriaceae</taxon>
        <taxon>Clonostachys</taxon>
    </lineage>
</organism>
<keyword evidence="4" id="KW-1185">Reference proteome</keyword>
<dbReference type="PANTHER" id="PTHR13078:SF57">
    <property type="entry name" value="DEHYDRATASE, PUTATIVE (AFU_ORTHOLOGUE AFUA_5G00640)-RELATED"/>
    <property type="match status" value="1"/>
</dbReference>
<gene>
    <name evidence="3" type="ORF">CCHLO57077_00014888</name>
</gene>
<evidence type="ECO:0000313" key="3">
    <source>
        <dbReference type="EMBL" id="CAI6090580.1"/>
    </source>
</evidence>
<dbReference type="GO" id="GO:0004300">
    <property type="term" value="F:enoyl-CoA hydratase activity"/>
    <property type="evidence" value="ECO:0007669"/>
    <property type="project" value="TreeGrafter"/>
</dbReference>
<reference evidence="3" key="1">
    <citation type="submission" date="2023-01" db="EMBL/GenBank/DDBJ databases">
        <authorList>
            <person name="Piombo E."/>
        </authorList>
    </citation>
    <scope>NUCLEOTIDE SEQUENCE</scope>
</reference>
<evidence type="ECO:0000259" key="2">
    <source>
        <dbReference type="Pfam" id="PF22622"/>
    </source>
</evidence>
<sequence>MSEPWKEYEFPAKKVTWLQRDTLLFNLSIGCRADEPQFEGDPRFSTFPTYPLELVFKLDHSEVIGFYGTVGSTDIPGVHKLDPRGLVDGDRTVEIYKPLPTTLLGHDFEFRSKLIDVYDKGKSGIVVRSEDCLIDAKSGEYLFYVGQGNWGGPRGPRSDKKPCLIDKLIWFSRSKLDRKALICTASEVGKELGYGGIINHGVFGYNKIAHEMVRRLGNGDPSSMLRISAKFAGPVRPGDTLVIHLWKNGVVADGSEEVQWSAQVRGTGQECLCDGTAVIKPPTDFE</sequence>
<dbReference type="EMBL" id="CABFNP030001029">
    <property type="protein sequence ID" value="CAI6090580.1"/>
    <property type="molecule type" value="Genomic_DNA"/>
</dbReference>
<dbReference type="AlphaFoldDB" id="A0AA35M4X5"/>
<dbReference type="Gene3D" id="3.10.129.10">
    <property type="entry name" value="Hotdog Thioesterase"/>
    <property type="match status" value="2"/>
</dbReference>
<feature type="domain" description="MaoC-like" evidence="1">
    <location>
        <begin position="187"/>
        <end position="257"/>
    </location>
</feature>